<dbReference type="GeneID" id="97418668"/>
<feature type="compositionally biased region" description="Basic and acidic residues" evidence="1">
    <location>
        <begin position="1"/>
        <end position="49"/>
    </location>
</feature>
<name>A0ABY1N5M4_9ACTN</name>
<dbReference type="Proteomes" id="UP000315460">
    <property type="component" value="Unassembled WGS sequence"/>
</dbReference>
<keyword evidence="3" id="KW-1185">Reference proteome</keyword>
<protein>
    <submittedName>
        <fullName evidence="2">MT0933-like antitoxin protein</fullName>
    </submittedName>
</protein>
<evidence type="ECO:0000256" key="1">
    <source>
        <dbReference type="SAM" id="MobiDB-lite"/>
    </source>
</evidence>
<gene>
    <name evidence="2" type="ORF">SAMN06265174_11513</name>
</gene>
<comment type="caution">
    <text evidence="2">The sequence shown here is derived from an EMBL/GenBank/DDBJ whole genome shotgun (WGS) entry which is preliminary data.</text>
</comment>
<organism evidence="2 3">
    <name type="scientific">Dietzia kunjamensis subsp. schimae</name>
    <dbReference type="NCBI Taxonomy" id="498198"/>
    <lineage>
        <taxon>Bacteria</taxon>
        <taxon>Bacillati</taxon>
        <taxon>Actinomycetota</taxon>
        <taxon>Actinomycetes</taxon>
        <taxon>Mycobacteriales</taxon>
        <taxon>Dietziaceae</taxon>
        <taxon>Dietzia</taxon>
    </lineage>
</organism>
<sequence>MGLFDKAKDFAGKNPDKVDSVLDKAGDAFDQRTDGKYAEHTDTAQEKAGDYLTGGTADSPDNPPSEGEQPPA</sequence>
<evidence type="ECO:0000313" key="3">
    <source>
        <dbReference type="Proteomes" id="UP000315460"/>
    </source>
</evidence>
<dbReference type="Pfam" id="PF14013">
    <property type="entry name" value="MT0933_antitox"/>
    <property type="match status" value="1"/>
</dbReference>
<proteinExistence type="predicted"/>
<evidence type="ECO:0000313" key="2">
    <source>
        <dbReference type="EMBL" id="SMO92478.1"/>
    </source>
</evidence>
<accession>A0ABY1N5M4</accession>
<feature type="region of interest" description="Disordered" evidence="1">
    <location>
        <begin position="1"/>
        <end position="72"/>
    </location>
</feature>
<reference evidence="2 3" key="1">
    <citation type="submission" date="2017-05" db="EMBL/GenBank/DDBJ databases">
        <authorList>
            <person name="Varghese N."/>
            <person name="Submissions S."/>
        </authorList>
    </citation>
    <scope>NUCLEOTIDE SEQUENCE [LARGE SCALE GENOMIC DNA]</scope>
    <source>
        <strain evidence="2 3">DSM 45139</strain>
    </source>
</reference>
<dbReference type="RefSeq" id="WP_120286471.1">
    <property type="nucleotide sequence ID" value="NZ_BAAAQH010000012.1"/>
</dbReference>
<dbReference type="EMBL" id="FXTG01000015">
    <property type="protein sequence ID" value="SMO92478.1"/>
    <property type="molecule type" value="Genomic_DNA"/>
</dbReference>
<dbReference type="InterPro" id="IPR028037">
    <property type="entry name" value="Antitoxin_Rv0909/MT0933"/>
</dbReference>